<accession>A0A2J8NP08</accession>
<evidence type="ECO:0000313" key="1">
    <source>
        <dbReference type="EMBL" id="PNI73514.1"/>
    </source>
</evidence>
<comment type="caution">
    <text evidence="1">The sequence shown here is derived from an EMBL/GenBank/DDBJ whole genome shotgun (WGS) entry which is preliminary data.</text>
</comment>
<dbReference type="InterPro" id="IPR036181">
    <property type="entry name" value="MIT_dom_sf"/>
</dbReference>
<reference evidence="1 2" key="1">
    <citation type="submission" date="2017-12" db="EMBL/GenBank/DDBJ databases">
        <title>High-resolution comparative analysis of great ape genomes.</title>
        <authorList>
            <person name="Pollen A."/>
            <person name="Hastie A."/>
            <person name="Hormozdiari F."/>
            <person name="Dougherty M."/>
            <person name="Liu R."/>
            <person name="Chaisson M."/>
            <person name="Hoppe E."/>
            <person name="Hill C."/>
            <person name="Pang A."/>
            <person name="Hillier L."/>
            <person name="Baker C."/>
            <person name="Armstrong J."/>
            <person name="Shendure J."/>
            <person name="Paten B."/>
            <person name="Wilson R."/>
            <person name="Chao H."/>
            <person name="Schneider V."/>
            <person name="Ventura M."/>
            <person name="Kronenberg Z."/>
            <person name="Murali S."/>
            <person name="Gordon D."/>
            <person name="Cantsilieris S."/>
            <person name="Munson K."/>
            <person name="Nelson B."/>
            <person name="Raja A."/>
            <person name="Underwood J."/>
            <person name="Diekhans M."/>
            <person name="Fiddes I."/>
            <person name="Haussler D."/>
            <person name="Eichler E."/>
        </authorList>
    </citation>
    <scope>NUCLEOTIDE SEQUENCE [LARGE SCALE GENOMIC DNA]</scope>
    <source>
        <strain evidence="1">Yerkes chimp pedigree #C0471</strain>
    </source>
</reference>
<dbReference type="Proteomes" id="UP000236370">
    <property type="component" value="Unassembled WGS sequence"/>
</dbReference>
<sequence>MDATALERDAVQFARLAVQRDHEGRYSEAVFYYKFSQRVLIL</sequence>
<protein>
    <submittedName>
        <fullName evidence="1">CAPN7 isoform 2</fullName>
    </submittedName>
</protein>
<dbReference type="AlphaFoldDB" id="A0A2J8NP08"/>
<organism evidence="1 2">
    <name type="scientific">Pan troglodytes</name>
    <name type="common">Chimpanzee</name>
    <dbReference type="NCBI Taxonomy" id="9598"/>
    <lineage>
        <taxon>Eukaryota</taxon>
        <taxon>Metazoa</taxon>
        <taxon>Chordata</taxon>
        <taxon>Craniata</taxon>
        <taxon>Vertebrata</taxon>
        <taxon>Euteleostomi</taxon>
        <taxon>Mammalia</taxon>
        <taxon>Eutheria</taxon>
        <taxon>Euarchontoglires</taxon>
        <taxon>Primates</taxon>
        <taxon>Haplorrhini</taxon>
        <taxon>Catarrhini</taxon>
        <taxon>Hominidae</taxon>
        <taxon>Pan</taxon>
    </lineage>
</organism>
<name>A0A2J8NP08_PANTR</name>
<evidence type="ECO:0000313" key="2">
    <source>
        <dbReference type="Proteomes" id="UP000236370"/>
    </source>
</evidence>
<proteinExistence type="predicted"/>
<dbReference type="SMR" id="A0A2J8NP08"/>
<dbReference type="SUPFAM" id="SSF116846">
    <property type="entry name" value="MIT domain"/>
    <property type="match status" value="1"/>
</dbReference>
<gene>
    <name evidence="1" type="ORF">CK820_G0008816</name>
</gene>
<dbReference type="EMBL" id="NBAG03000225">
    <property type="protein sequence ID" value="PNI73514.1"/>
    <property type="molecule type" value="Genomic_DNA"/>
</dbReference>
<dbReference type="Gene3D" id="1.20.58.80">
    <property type="entry name" value="Phosphotransferase system, lactose/cellobiose-type IIA subunit"/>
    <property type="match status" value="1"/>
</dbReference>